<dbReference type="Gene3D" id="1.20.210.10">
    <property type="entry name" value="Cytochrome c oxidase-like, subunit I domain"/>
    <property type="match status" value="1"/>
</dbReference>
<dbReference type="GO" id="GO:0016020">
    <property type="term" value="C:membrane"/>
    <property type="evidence" value="ECO:0007669"/>
    <property type="project" value="InterPro"/>
</dbReference>
<feature type="transmembrane region" description="Helical" evidence="2">
    <location>
        <begin position="255"/>
        <end position="280"/>
    </location>
</feature>
<dbReference type="SUPFAM" id="SSF81442">
    <property type="entry name" value="Cytochrome c oxidase subunit I-like"/>
    <property type="match status" value="1"/>
</dbReference>
<protein>
    <submittedName>
        <fullName evidence="4">Cytochrome C oxidase subunit I</fullName>
    </submittedName>
</protein>
<feature type="transmembrane region" description="Helical" evidence="2">
    <location>
        <begin position="216"/>
        <end position="235"/>
    </location>
</feature>
<feature type="transmembrane region" description="Helical" evidence="2">
    <location>
        <begin position="403"/>
        <end position="426"/>
    </location>
</feature>
<feature type="transmembrane region" description="Helical" evidence="2">
    <location>
        <begin position="59"/>
        <end position="82"/>
    </location>
</feature>
<feature type="transmembrane region" description="Helical" evidence="2">
    <location>
        <begin position="438"/>
        <end position="459"/>
    </location>
</feature>
<keyword evidence="1" id="KW-0249">Electron transport</keyword>
<dbReference type="GO" id="GO:0020037">
    <property type="term" value="F:heme binding"/>
    <property type="evidence" value="ECO:0007669"/>
    <property type="project" value="InterPro"/>
</dbReference>
<dbReference type="PROSITE" id="PS50855">
    <property type="entry name" value="COX1"/>
    <property type="match status" value="1"/>
</dbReference>
<gene>
    <name evidence="4" type="ORF">MELA_02627</name>
</gene>
<reference evidence="4 5" key="1">
    <citation type="submission" date="2019-07" db="EMBL/GenBank/DDBJ databases">
        <authorList>
            <person name="Cremers G."/>
        </authorList>
    </citation>
    <scope>NUCLEOTIDE SEQUENCE [LARGE SCALE GENOMIC DNA]</scope>
</reference>
<feature type="transmembrane region" description="Helical" evidence="2">
    <location>
        <begin position="135"/>
        <end position="158"/>
    </location>
</feature>
<sequence>MVSLRDLTPLQHVTLRFVVVALLFYGLAALEGMMMRAALANMPLLAPDHFYAVLNAHPIIGIFGYSFMLVMGAFSFLVPTLLKKDLYSVRAAEWNWRLMAAGVLTVWLSSLLFSHSSLYTNYWPLPVTASRPVSLLVYAAGMITIMAAILLFCFNLFATVFHRRPEDKPFSALLISSLGLDGFVNLYRAVRGGKRIDVPDVPLPIVAIFRGTIDTILDAVVLGGISLIFVVYAVYGLNGITLPTTWFDALLYKNIYWWGLDLIADGLVLIYVAGSWYLLAILMTGRPLYMQHIARAALFVELVVSWFVWSHHLLSDQTQPGWMKLLSGELITAFELVTSGIAVFCTLATLWQARPLTMTMPLKFLLGGIVGFGLGVPAGILQADLGMNRVLHNTQWVIGAHAHMQILVGLSCTLFAALYTIFPLVTQREVKSLALSNVHFWCQMIGGIGMSVAMGFAGLDGMLRRTLYVGDASYLDEMYLAAGFGAVLIIGYLALMVNLIRSIGVRTLVSLFVTLPEKQGLAAGGSCPLLSCRFL</sequence>
<feature type="transmembrane region" description="Helical" evidence="2">
    <location>
        <begin position="94"/>
        <end position="115"/>
    </location>
</feature>
<keyword evidence="2" id="KW-0812">Transmembrane</keyword>
<feature type="transmembrane region" description="Helical" evidence="2">
    <location>
        <begin position="330"/>
        <end position="352"/>
    </location>
</feature>
<dbReference type="Proteomes" id="UP000334340">
    <property type="component" value="Unassembled WGS sequence"/>
</dbReference>
<evidence type="ECO:0000313" key="5">
    <source>
        <dbReference type="Proteomes" id="UP000334340"/>
    </source>
</evidence>
<evidence type="ECO:0000313" key="4">
    <source>
        <dbReference type="EMBL" id="VUZ86227.1"/>
    </source>
</evidence>
<feature type="transmembrane region" description="Helical" evidence="2">
    <location>
        <begin position="15"/>
        <end position="39"/>
    </location>
</feature>
<dbReference type="PANTHER" id="PTHR10422">
    <property type="entry name" value="CYTOCHROME C OXIDASE SUBUNIT 1"/>
    <property type="match status" value="1"/>
</dbReference>
<feature type="transmembrane region" description="Helical" evidence="2">
    <location>
        <begin position="364"/>
        <end position="383"/>
    </location>
</feature>
<name>A0A564ZMY7_9BACT</name>
<organism evidence="4 5">
    <name type="scientific">Candidatus Methylomirabilis lanthanidiphila</name>
    <dbReference type="NCBI Taxonomy" id="2211376"/>
    <lineage>
        <taxon>Bacteria</taxon>
        <taxon>Candidatus Methylomirabilota</taxon>
        <taxon>Candidatus Methylomirabilia</taxon>
        <taxon>Candidatus Methylomirabilales</taxon>
        <taxon>Candidatus Methylomirabilaceae</taxon>
        <taxon>Candidatus Methylomirabilis</taxon>
    </lineage>
</organism>
<feature type="transmembrane region" description="Helical" evidence="2">
    <location>
        <begin position="479"/>
        <end position="500"/>
    </location>
</feature>
<keyword evidence="1" id="KW-0813">Transport</keyword>
<keyword evidence="2" id="KW-0472">Membrane</keyword>
<dbReference type="InterPro" id="IPR036927">
    <property type="entry name" value="Cyt_c_oxase-like_su1_sf"/>
</dbReference>
<keyword evidence="2" id="KW-1133">Transmembrane helix</keyword>
<accession>A0A564ZMY7</accession>
<dbReference type="InterPro" id="IPR023616">
    <property type="entry name" value="Cyt_c_oxase-like_su1_dom"/>
</dbReference>
<dbReference type="GO" id="GO:0009060">
    <property type="term" value="P:aerobic respiration"/>
    <property type="evidence" value="ECO:0007669"/>
    <property type="project" value="InterPro"/>
</dbReference>
<feature type="transmembrane region" description="Helical" evidence="2">
    <location>
        <begin position="292"/>
        <end position="310"/>
    </location>
</feature>
<feature type="domain" description="Cytochrome oxidase subunit I profile" evidence="3">
    <location>
        <begin position="11"/>
        <end position="535"/>
    </location>
</feature>
<keyword evidence="5" id="KW-1185">Reference proteome</keyword>
<dbReference type="Pfam" id="PF00115">
    <property type="entry name" value="COX1"/>
    <property type="match status" value="1"/>
</dbReference>
<evidence type="ECO:0000259" key="3">
    <source>
        <dbReference type="PROSITE" id="PS50855"/>
    </source>
</evidence>
<dbReference type="InterPro" id="IPR000883">
    <property type="entry name" value="Cyt_C_Oxase_1"/>
</dbReference>
<keyword evidence="1" id="KW-0679">Respiratory chain</keyword>
<evidence type="ECO:0000256" key="1">
    <source>
        <dbReference type="ARBA" id="ARBA00022660"/>
    </source>
</evidence>
<proteinExistence type="predicted"/>
<dbReference type="AlphaFoldDB" id="A0A564ZMY7"/>
<evidence type="ECO:0000256" key="2">
    <source>
        <dbReference type="SAM" id="Phobius"/>
    </source>
</evidence>
<dbReference type="GO" id="GO:0004129">
    <property type="term" value="F:cytochrome-c oxidase activity"/>
    <property type="evidence" value="ECO:0007669"/>
    <property type="project" value="InterPro"/>
</dbReference>
<dbReference type="EMBL" id="CABIKM010000048">
    <property type="protein sequence ID" value="VUZ86227.1"/>
    <property type="molecule type" value="Genomic_DNA"/>
</dbReference>